<dbReference type="PRINTS" id="PR00109">
    <property type="entry name" value="TYRKINASE"/>
</dbReference>
<evidence type="ECO:0000256" key="1">
    <source>
        <dbReference type="ARBA" id="ARBA00001936"/>
    </source>
</evidence>
<dbReference type="InterPro" id="IPR001245">
    <property type="entry name" value="Ser-Thr/Tyr_kinase_cat_dom"/>
</dbReference>
<evidence type="ECO:0000256" key="9">
    <source>
        <dbReference type="ARBA" id="ARBA00022777"/>
    </source>
</evidence>
<dbReference type="AlphaFoldDB" id="A0A1W0X3V6"/>
<keyword evidence="4" id="KW-0723">Serine/threonine-protein kinase</keyword>
<keyword evidence="9 16" id="KW-0418">Kinase</keyword>
<protein>
    <submittedName>
        <fullName evidence="16">Dual specificity testis-specific protein kinase 2</fullName>
    </submittedName>
</protein>
<evidence type="ECO:0000256" key="10">
    <source>
        <dbReference type="ARBA" id="ARBA00022840"/>
    </source>
</evidence>
<accession>A0A1W0X3V6</accession>
<dbReference type="SUPFAM" id="SSF56112">
    <property type="entry name" value="Protein kinase-like (PK-like)"/>
    <property type="match status" value="1"/>
</dbReference>
<dbReference type="Pfam" id="PF00069">
    <property type="entry name" value="Pkinase"/>
    <property type="match status" value="1"/>
</dbReference>
<comment type="caution">
    <text evidence="16">The sequence shown here is derived from an EMBL/GenBank/DDBJ whole genome shotgun (WGS) entry which is preliminary data.</text>
</comment>
<dbReference type="PROSITE" id="PS00107">
    <property type="entry name" value="PROTEIN_KINASE_ATP"/>
    <property type="match status" value="1"/>
</dbReference>
<evidence type="ECO:0000313" key="17">
    <source>
        <dbReference type="Proteomes" id="UP000192578"/>
    </source>
</evidence>
<evidence type="ECO:0000256" key="12">
    <source>
        <dbReference type="ARBA" id="ARBA00023137"/>
    </source>
</evidence>
<evidence type="ECO:0000256" key="8">
    <source>
        <dbReference type="ARBA" id="ARBA00022741"/>
    </source>
</evidence>
<dbReference type="PANTHER" id="PTHR46485:SF5">
    <property type="entry name" value="CENTER DIVIDER, ISOFORM A"/>
    <property type="match status" value="1"/>
</dbReference>
<dbReference type="Gene3D" id="3.30.200.20">
    <property type="entry name" value="Phosphorylase Kinase, domain 1"/>
    <property type="match status" value="1"/>
</dbReference>
<dbReference type="PROSITE" id="PS50011">
    <property type="entry name" value="PROTEIN_KINASE_DOM"/>
    <property type="match status" value="1"/>
</dbReference>
<dbReference type="GO" id="GO:0030036">
    <property type="term" value="P:actin cytoskeleton organization"/>
    <property type="evidence" value="ECO:0007669"/>
    <property type="project" value="TreeGrafter"/>
</dbReference>
<keyword evidence="8 13" id="KW-0547">Nucleotide-binding</keyword>
<dbReference type="OrthoDB" id="20134at2759"/>
<dbReference type="FunFam" id="1.10.510.10:FF:000202">
    <property type="entry name" value="Dual specificity testis-specific protein kinase 2"/>
    <property type="match status" value="1"/>
</dbReference>
<evidence type="ECO:0000256" key="4">
    <source>
        <dbReference type="ARBA" id="ARBA00022527"/>
    </source>
</evidence>
<organism evidence="16 17">
    <name type="scientific">Hypsibius exemplaris</name>
    <name type="common">Freshwater tardigrade</name>
    <dbReference type="NCBI Taxonomy" id="2072580"/>
    <lineage>
        <taxon>Eukaryota</taxon>
        <taxon>Metazoa</taxon>
        <taxon>Ecdysozoa</taxon>
        <taxon>Tardigrada</taxon>
        <taxon>Eutardigrada</taxon>
        <taxon>Parachela</taxon>
        <taxon>Hypsibioidea</taxon>
        <taxon>Hypsibiidae</taxon>
        <taxon>Hypsibius</taxon>
    </lineage>
</organism>
<evidence type="ECO:0000256" key="6">
    <source>
        <dbReference type="ARBA" id="ARBA00022679"/>
    </source>
</evidence>
<dbReference type="Gene3D" id="1.10.510.10">
    <property type="entry name" value="Transferase(Phosphotransferase) domain 1"/>
    <property type="match status" value="1"/>
</dbReference>
<dbReference type="GO" id="GO:0005737">
    <property type="term" value="C:cytoplasm"/>
    <property type="evidence" value="ECO:0007669"/>
    <property type="project" value="TreeGrafter"/>
</dbReference>
<comment type="similarity">
    <text evidence="3">Belongs to the protein kinase superfamily. TKL Ser/Thr protein kinase family.</text>
</comment>
<dbReference type="EMBL" id="MTYJ01000019">
    <property type="protein sequence ID" value="OQV22108.1"/>
    <property type="molecule type" value="Genomic_DNA"/>
</dbReference>
<dbReference type="GO" id="GO:0004674">
    <property type="term" value="F:protein serine/threonine kinase activity"/>
    <property type="evidence" value="ECO:0007669"/>
    <property type="project" value="UniProtKB-KW"/>
</dbReference>
<keyword evidence="12" id="KW-0829">Tyrosine-protein kinase</keyword>
<dbReference type="Proteomes" id="UP000192578">
    <property type="component" value="Unassembled WGS sequence"/>
</dbReference>
<dbReference type="InterPro" id="IPR000719">
    <property type="entry name" value="Prot_kinase_dom"/>
</dbReference>
<evidence type="ECO:0000256" key="5">
    <source>
        <dbReference type="ARBA" id="ARBA00022553"/>
    </source>
</evidence>
<feature type="compositionally biased region" description="Low complexity" evidence="14">
    <location>
        <begin position="528"/>
        <end position="547"/>
    </location>
</feature>
<keyword evidence="6" id="KW-0808">Transferase</keyword>
<evidence type="ECO:0000256" key="7">
    <source>
        <dbReference type="ARBA" id="ARBA00022723"/>
    </source>
</evidence>
<evidence type="ECO:0000259" key="15">
    <source>
        <dbReference type="PROSITE" id="PS50011"/>
    </source>
</evidence>
<keyword evidence="5" id="KW-0597">Phosphoprotein</keyword>
<reference evidence="17" key="1">
    <citation type="submission" date="2017-01" db="EMBL/GenBank/DDBJ databases">
        <title>Comparative genomics of anhydrobiosis in the tardigrade Hypsibius dujardini.</title>
        <authorList>
            <person name="Yoshida Y."/>
            <person name="Koutsovoulos G."/>
            <person name="Laetsch D."/>
            <person name="Stevens L."/>
            <person name="Kumar S."/>
            <person name="Horikawa D."/>
            <person name="Ishino K."/>
            <person name="Komine S."/>
            <person name="Tomita M."/>
            <person name="Blaxter M."/>
            <person name="Arakawa K."/>
        </authorList>
    </citation>
    <scope>NUCLEOTIDE SEQUENCE [LARGE SCALE GENOMIC DNA]</scope>
    <source>
        <strain evidence="17">Z151</strain>
    </source>
</reference>
<sequence>MLCEPPPEVLDMPPRDSCRTGPSCRALKSAIAALYRLDDFYRERIGSGFFSDVYKVEHKTTGQIMALKMNTDPANRPNVLREIQLMNKLNHPNILKFRGVCVHAGCLHALTEYINGGSLDEWIQDSTKPFVWSLRIKLAIDTARGMGYLHSKDIFHRDLNPKNILIKVTNHKPVAIIADFGLADAIPDKEKRDSVRLPVRGTSWYLAPEILTDKWYDERADVFAFGITLCQLIARISSDPDVLPRTQNYGVDYVAFSLMSGDCPPDFLQFAFKCCLVEPKSRPTFTDAVQRLEDVWRKLRARNELVVGSTRPQPFLDDARVNQGIGCRRRSTSVMQSRPTRRSTSLAYVDLIDINAAQNRCVGEHMKRSDPHWLPVAANPFPSLPEEYRDGTKKIVGIYTSSLCPTVFEVPVPFRAAAAASDNNLSVPLPAFKNYRSCPSSPSASRREFPSNRFAAGGTPGSAATCYESSSWHHCVVSSSSCGNSDVDEELTLKLSGGKDDETLELRRSVGLVMRAVSPDSELAYFSGLSDQSSCDSSTPKSSSRCSNESDGPAPGLAKPARLGRPAPLIRINSVPEGARTKETSSRHCVVAAPRNLYPNPLMNLS</sequence>
<keyword evidence="17" id="KW-1185">Reference proteome</keyword>
<dbReference type="FunFam" id="3.30.200.20:FF:000134">
    <property type="entry name" value="Dual specificity testis-specific protein kinase 2"/>
    <property type="match status" value="1"/>
</dbReference>
<dbReference type="GO" id="GO:0005524">
    <property type="term" value="F:ATP binding"/>
    <property type="evidence" value="ECO:0007669"/>
    <property type="project" value="UniProtKB-UniRule"/>
</dbReference>
<dbReference type="GO" id="GO:0005634">
    <property type="term" value="C:nucleus"/>
    <property type="evidence" value="ECO:0007669"/>
    <property type="project" value="TreeGrafter"/>
</dbReference>
<name>A0A1W0X3V6_HYPEX</name>
<comment type="cofactor">
    <cofactor evidence="2">
        <name>Mg(2+)</name>
        <dbReference type="ChEBI" id="CHEBI:18420"/>
    </cofactor>
</comment>
<dbReference type="GO" id="GO:0046872">
    <property type="term" value="F:metal ion binding"/>
    <property type="evidence" value="ECO:0007669"/>
    <property type="project" value="UniProtKB-KW"/>
</dbReference>
<proteinExistence type="inferred from homology"/>
<dbReference type="InterPro" id="IPR050940">
    <property type="entry name" value="Actin_reg-Ser/Thr_kinase"/>
</dbReference>
<comment type="cofactor">
    <cofactor evidence="1">
        <name>Mn(2+)</name>
        <dbReference type="ChEBI" id="CHEBI:29035"/>
    </cofactor>
</comment>
<gene>
    <name evidence="16" type="ORF">BV898_03953</name>
</gene>
<evidence type="ECO:0000256" key="11">
    <source>
        <dbReference type="ARBA" id="ARBA00022842"/>
    </source>
</evidence>
<keyword evidence="10 13" id="KW-0067">ATP-binding</keyword>
<keyword evidence="11" id="KW-0460">Magnesium</keyword>
<evidence type="ECO:0000256" key="13">
    <source>
        <dbReference type="PROSITE-ProRule" id="PRU10141"/>
    </source>
</evidence>
<evidence type="ECO:0000313" key="16">
    <source>
        <dbReference type="EMBL" id="OQV22108.1"/>
    </source>
</evidence>
<feature type="region of interest" description="Disordered" evidence="14">
    <location>
        <begin position="528"/>
        <end position="567"/>
    </location>
</feature>
<dbReference type="GO" id="GO:0004713">
    <property type="term" value="F:protein tyrosine kinase activity"/>
    <property type="evidence" value="ECO:0007669"/>
    <property type="project" value="UniProtKB-KW"/>
</dbReference>
<evidence type="ECO:0000256" key="2">
    <source>
        <dbReference type="ARBA" id="ARBA00001946"/>
    </source>
</evidence>
<evidence type="ECO:0000256" key="14">
    <source>
        <dbReference type="SAM" id="MobiDB-lite"/>
    </source>
</evidence>
<dbReference type="InterPro" id="IPR017441">
    <property type="entry name" value="Protein_kinase_ATP_BS"/>
</dbReference>
<dbReference type="PANTHER" id="PTHR46485">
    <property type="entry name" value="LIM DOMAIN KINASE 1"/>
    <property type="match status" value="1"/>
</dbReference>
<keyword evidence="7" id="KW-0479">Metal-binding</keyword>
<dbReference type="InterPro" id="IPR011009">
    <property type="entry name" value="Kinase-like_dom_sf"/>
</dbReference>
<evidence type="ECO:0000256" key="3">
    <source>
        <dbReference type="ARBA" id="ARBA00005843"/>
    </source>
</evidence>
<feature type="binding site" evidence="13">
    <location>
        <position position="68"/>
    </location>
    <ligand>
        <name>ATP</name>
        <dbReference type="ChEBI" id="CHEBI:30616"/>
    </ligand>
</feature>
<feature type="domain" description="Protein kinase" evidence="15">
    <location>
        <begin position="39"/>
        <end position="316"/>
    </location>
</feature>